<dbReference type="SUPFAM" id="SSF75304">
    <property type="entry name" value="Amidase signature (AS) enzymes"/>
    <property type="match status" value="1"/>
</dbReference>
<dbReference type="InterPro" id="IPR020556">
    <property type="entry name" value="Amidase_CS"/>
</dbReference>
<dbReference type="GO" id="GO:0030956">
    <property type="term" value="C:glutamyl-tRNA(Gln) amidotransferase complex"/>
    <property type="evidence" value="ECO:0007669"/>
    <property type="project" value="InterPro"/>
</dbReference>
<evidence type="ECO:0000313" key="11">
    <source>
        <dbReference type="Proteomes" id="UP000611629"/>
    </source>
</evidence>
<evidence type="ECO:0000256" key="7">
    <source>
        <dbReference type="ARBA" id="ARBA00047407"/>
    </source>
</evidence>
<dbReference type="GO" id="GO:0005524">
    <property type="term" value="F:ATP binding"/>
    <property type="evidence" value="ECO:0007669"/>
    <property type="project" value="UniProtKB-KW"/>
</dbReference>
<comment type="catalytic activity">
    <reaction evidence="7 8">
        <text>L-glutamyl-tRNA(Gln) + L-glutamine + ATP + H2O = L-glutaminyl-tRNA(Gln) + L-glutamate + ADP + phosphate + H(+)</text>
        <dbReference type="Rhea" id="RHEA:17521"/>
        <dbReference type="Rhea" id="RHEA-COMP:9681"/>
        <dbReference type="Rhea" id="RHEA-COMP:9684"/>
        <dbReference type="ChEBI" id="CHEBI:15377"/>
        <dbReference type="ChEBI" id="CHEBI:15378"/>
        <dbReference type="ChEBI" id="CHEBI:29985"/>
        <dbReference type="ChEBI" id="CHEBI:30616"/>
        <dbReference type="ChEBI" id="CHEBI:43474"/>
        <dbReference type="ChEBI" id="CHEBI:58359"/>
        <dbReference type="ChEBI" id="CHEBI:78520"/>
        <dbReference type="ChEBI" id="CHEBI:78521"/>
        <dbReference type="ChEBI" id="CHEBI:456216"/>
        <dbReference type="EC" id="6.3.5.7"/>
    </reaction>
</comment>
<feature type="active site" description="Acyl-ester intermediate" evidence="8">
    <location>
        <position position="181"/>
    </location>
</feature>
<dbReference type="Gene3D" id="3.90.1300.10">
    <property type="entry name" value="Amidase signature (AS) domain"/>
    <property type="match status" value="1"/>
</dbReference>
<dbReference type="PANTHER" id="PTHR11895">
    <property type="entry name" value="TRANSAMIDASE"/>
    <property type="match status" value="1"/>
</dbReference>
<feature type="domain" description="Amidase" evidence="9">
    <location>
        <begin position="27"/>
        <end position="468"/>
    </location>
</feature>
<gene>
    <name evidence="8 10" type="primary">gatA</name>
    <name evidence="10" type="ORF">HZF24_15795</name>
</gene>
<evidence type="ECO:0000256" key="5">
    <source>
        <dbReference type="ARBA" id="ARBA00022917"/>
    </source>
</evidence>
<dbReference type="Proteomes" id="UP000611629">
    <property type="component" value="Unassembled WGS sequence"/>
</dbReference>
<dbReference type="InterPro" id="IPR023631">
    <property type="entry name" value="Amidase_dom"/>
</dbReference>
<evidence type="ECO:0000259" key="9">
    <source>
        <dbReference type="Pfam" id="PF01425"/>
    </source>
</evidence>
<sequence>MPEKIKKTGKIKYINKLLTDKEISCVELTQKYIDSIKKENGIINAYVNITEETALKTAETVDEKIQRGEKISLLEGIPMSLKDNISTKDVETTCCSKILKGYVPVYDATVWEGLKSQNAVLLGKTNMDEFAMGSSCETSCFGGSLNPHNTDHVAGGSSGGAASAVSGNMAVYGLGSDTGGSVRQPASFCGLVGLKPTYGSVSRYGLIAYASSLDQIGPIAGNVEDTAIIYDAISKYDKRDATSSGSRVKTVDTLNSSIKGMKIGIAEEYFDGAGEDVIASIKKAIEAYESLGAEIVQFKLPSLKYALPVYYILACAEASSNLGRYDGIRYGYRTDNYKDVNDMISRTRSEGFGKEVQRRILLGTYVLSAGYYDAYYKKAQKLRGSIVKSFQDAFTECDVMLTPTVPTTAFETNYTSKDPIETYLTDICTVPVNIAGLPALSIPCGFDNKGLPIGMQIIGKSFDDAKILNAAYKYEQYAKDEIYKELESGVRI</sequence>
<dbReference type="InterPro" id="IPR000120">
    <property type="entry name" value="Amidase"/>
</dbReference>
<dbReference type="EC" id="6.3.5.7" evidence="8"/>
<evidence type="ECO:0000256" key="6">
    <source>
        <dbReference type="ARBA" id="ARBA00025295"/>
    </source>
</evidence>
<dbReference type="PANTHER" id="PTHR11895:SF151">
    <property type="entry name" value="GLUTAMYL-TRNA(GLN) AMIDOTRANSFERASE SUBUNIT A"/>
    <property type="match status" value="1"/>
</dbReference>
<protein>
    <recommendedName>
        <fullName evidence="8">Glutamyl-tRNA(Gln) amidotransferase subunit A</fullName>
        <shortName evidence="8">Glu-ADT subunit A</shortName>
        <ecNumber evidence="8">6.3.5.7</ecNumber>
    </recommendedName>
</protein>
<dbReference type="InterPro" id="IPR036928">
    <property type="entry name" value="AS_sf"/>
</dbReference>
<evidence type="ECO:0000256" key="3">
    <source>
        <dbReference type="ARBA" id="ARBA00022741"/>
    </source>
</evidence>
<dbReference type="AlphaFoldDB" id="A0A974BMK2"/>
<comment type="caution">
    <text evidence="10">The sequence shown here is derived from an EMBL/GenBank/DDBJ whole genome shotgun (WGS) entry which is preliminary data.</text>
</comment>
<dbReference type="InterPro" id="IPR004412">
    <property type="entry name" value="GatA"/>
</dbReference>
<dbReference type="GO" id="GO:0050567">
    <property type="term" value="F:glutaminyl-tRNA synthase (glutamine-hydrolyzing) activity"/>
    <property type="evidence" value="ECO:0007669"/>
    <property type="project" value="UniProtKB-UniRule"/>
</dbReference>
<dbReference type="EMBL" id="JACBNQ010000024">
    <property type="protein sequence ID" value="NYB75611.1"/>
    <property type="molecule type" value="Genomic_DNA"/>
</dbReference>
<comment type="subunit">
    <text evidence="8">Heterotrimer of A, B and C subunits.</text>
</comment>
<feature type="active site" description="Charge relay system" evidence="8">
    <location>
        <position position="82"/>
    </location>
</feature>
<comment type="function">
    <text evidence="6 8">Allows the formation of correctly charged Gln-tRNA(Gln) through the transamidation of misacylated Glu-tRNA(Gln) in organisms which lack glutaminyl-tRNA synthetase. The reaction takes place in the presence of glutamine and ATP through an activated gamma-phospho-Glu-tRNA(Gln).</text>
</comment>
<accession>A0A974BMK2</accession>
<comment type="similarity">
    <text evidence="1 8">Belongs to the amidase family. GatA subfamily.</text>
</comment>
<dbReference type="RefSeq" id="WP_179239328.1">
    <property type="nucleotide sequence ID" value="NZ_JACBNQ010000024.1"/>
</dbReference>
<keyword evidence="2 8" id="KW-0436">Ligase</keyword>
<organism evidence="10 11">
    <name type="scientific">Sedimentibacter hydroxybenzoicus DSM 7310</name>
    <dbReference type="NCBI Taxonomy" id="1123245"/>
    <lineage>
        <taxon>Bacteria</taxon>
        <taxon>Bacillati</taxon>
        <taxon>Bacillota</taxon>
        <taxon>Tissierellia</taxon>
        <taxon>Sedimentibacter</taxon>
    </lineage>
</organism>
<evidence type="ECO:0000256" key="8">
    <source>
        <dbReference type="HAMAP-Rule" id="MF_00120"/>
    </source>
</evidence>
<evidence type="ECO:0000256" key="4">
    <source>
        <dbReference type="ARBA" id="ARBA00022840"/>
    </source>
</evidence>
<keyword evidence="4 8" id="KW-0067">ATP-binding</keyword>
<dbReference type="Pfam" id="PF01425">
    <property type="entry name" value="Amidase"/>
    <property type="match status" value="1"/>
</dbReference>
<keyword evidence="3 8" id="KW-0547">Nucleotide-binding</keyword>
<dbReference type="PROSITE" id="PS00571">
    <property type="entry name" value="AMIDASES"/>
    <property type="match status" value="1"/>
</dbReference>
<reference evidence="10" key="1">
    <citation type="submission" date="2020-07" db="EMBL/GenBank/DDBJ databases">
        <title>Genomic analysis of a strain of Sedimentibacter Hydroxybenzoicus DSM7310.</title>
        <authorList>
            <person name="Ma S."/>
        </authorList>
    </citation>
    <scope>NUCLEOTIDE SEQUENCE</scope>
    <source>
        <strain evidence="10">DSM 7310</strain>
    </source>
</reference>
<keyword evidence="11" id="KW-1185">Reference proteome</keyword>
<dbReference type="GO" id="GO:0006412">
    <property type="term" value="P:translation"/>
    <property type="evidence" value="ECO:0007669"/>
    <property type="project" value="UniProtKB-UniRule"/>
</dbReference>
<evidence type="ECO:0000256" key="1">
    <source>
        <dbReference type="ARBA" id="ARBA00008069"/>
    </source>
</evidence>
<name>A0A974BMK2_SEDHY</name>
<dbReference type="HAMAP" id="MF_00120">
    <property type="entry name" value="GatA"/>
    <property type="match status" value="1"/>
</dbReference>
<evidence type="ECO:0000313" key="10">
    <source>
        <dbReference type="EMBL" id="NYB75611.1"/>
    </source>
</evidence>
<feature type="active site" description="Charge relay system" evidence="8">
    <location>
        <position position="157"/>
    </location>
</feature>
<proteinExistence type="inferred from homology"/>
<keyword evidence="5 8" id="KW-0648">Protein biosynthesis</keyword>
<evidence type="ECO:0000256" key="2">
    <source>
        <dbReference type="ARBA" id="ARBA00022598"/>
    </source>
</evidence>
<dbReference type="NCBIfam" id="TIGR00132">
    <property type="entry name" value="gatA"/>
    <property type="match status" value="1"/>
</dbReference>